<feature type="domain" description="DUF3669" evidence="1">
    <location>
        <begin position="193"/>
        <end position="257"/>
    </location>
</feature>
<dbReference type="Pfam" id="PF12417">
    <property type="entry name" value="DUF3669"/>
    <property type="match status" value="1"/>
</dbReference>
<dbReference type="InterPro" id="IPR022137">
    <property type="entry name" value="Znf_prot_DUF3669"/>
</dbReference>
<proteinExistence type="predicted"/>
<reference evidence="2" key="1">
    <citation type="journal article" date="2021" name="J Fungi (Basel)">
        <title>Virulence traits and population genomics of the black yeast Aureobasidium melanogenum.</title>
        <authorList>
            <person name="Cernosa A."/>
            <person name="Sun X."/>
            <person name="Gostincar C."/>
            <person name="Fang C."/>
            <person name="Gunde-Cimerman N."/>
            <person name="Song Z."/>
        </authorList>
    </citation>
    <scope>NUCLEOTIDE SEQUENCE</scope>
    <source>
        <strain evidence="2">EXF-9298</strain>
    </source>
</reference>
<evidence type="ECO:0000259" key="1">
    <source>
        <dbReference type="Pfam" id="PF12417"/>
    </source>
</evidence>
<feature type="non-terminal residue" evidence="2">
    <location>
        <position position="1"/>
    </location>
</feature>
<dbReference type="Proteomes" id="UP000729357">
    <property type="component" value="Unassembled WGS sequence"/>
</dbReference>
<gene>
    <name evidence="2" type="ORF">KCU98_g8665</name>
</gene>
<comment type="caution">
    <text evidence="2">The sequence shown here is derived from an EMBL/GenBank/DDBJ whole genome shotgun (WGS) entry which is preliminary data.</text>
</comment>
<dbReference type="PANTHER" id="PTHR40780:SF3">
    <property type="entry name" value="DUF3669 DOMAIN-CONTAINING PROTEIN"/>
    <property type="match status" value="1"/>
</dbReference>
<dbReference type="EMBL" id="JAHFXS010001103">
    <property type="protein sequence ID" value="KAG9979610.1"/>
    <property type="molecule type" value="Genomic_DNA"/>
</dbReference>
<keyword evidence="3" id="KW-1185">Reference proteome</keyword>
<dbReference type="AlphaFoldDB" id="A0A9P8JV69"/>
<organism evidence="2 3">
    <name type="scientific">Aureobasidium melanogenum</name>
    <name type="common">Aureobasidium pullulans var. melanogenum</name>
    <dbReference type="NCBI Taxonomy" id="46634"/>
    <lineage>
        <taxon>Eukaryota</taxon>
        <taxon>Fungi</taxon>
        <taxon>Dikarya</taxon>
        <taxon>Ascomycota</taxon>
        <taxon>Pezizomycotina</taxon>
        <taxon>Dothideomycetes</taxon>
        <taxon>Dothideomycetidae</taxon>
        <taxon>Dothideales</taxon>
        <taxon>Saccotheciaceae</taxon>
        <taxon>Aureobasidium</taxon>
    </lineage>
</organism>
<protein>
    <recommendedName>
        <fullName evidence="1">DUF3669 domain-containing protein</fullName>
    </recommendedName>
</protein>
<reference evidence="2" key="2">
    <citation type="submission" date="2021-08" db="EMBL/GenBank/DDBJ databases">
        <authorList>
            <person name="Gostincar C."/>
            <person name="Sun X."/>
            <person name="Song Z."/>
            <person name="Gunde-Cimerman N."/>
        </authorList>
    </citation>
    <scope>NUCLEOTIDE SEQUENCE</scope>
    <source>
        <strain evidence="2">EXF-9298</strain>
    </source>
</reference>
<sequence length="275" mass="31084">MLHYDIRGHSVAAAPIRGSDTEIPLAPLRIGAGHCGSVWTTADATWVIKRADGSPHRYLWKEYYIHNRILNHCFKHPKALIPDDDIQGDIQGDLQGDLRDSFRSITMYSAWIQWNNLSFLFTKIDANDVEFVLGSRRQVDTSALQPQLSSSVIANMLYNWPTRCVSIDYSPIDPPRPQPSTKLQASMPIDLQVWVLDFDCCDAITMDIDGVEKAALSAHINDPYHPKPCTPESKDFKLWDTFRKRYLATGAEIAKRKGLDEKLPGLFIERSEGLS</sequence>
<evidence type="ECO:0000313" key="2">
    <source>
        <dbReference type="EMBL" id="KAG9979610.1"/>
    </source>
</evidence>
<accession>A0A9P8JV69</accession>
<evidence type="ECO:0000313" key="3">
    <source>
        <dbReference type="Proteomes" id="UP000729357"/>
    </source>
</evidence>
<dbReference type="PANTHER" id="PTHR40780">
    <property type="entry name" value="DUF3669 DOMAIN-CONTAINING PROTEIN"/>
    <property type="match status" value="1"/>
</dbReference>
<name>A0A9P8JV69_AURME</name>